<proteinExistence type="predicted"/>
<evidence type="ECO:0000256" key="1">
    <source>
        <dbReference type="SAM" id="Phobius"/>
    </source>
</evidence>
<dbReference type="InterPro" id="IPR036514">
    <property type="entry name" value="SGNH_hydro_sf"/>
</dbReference>
<dbReference type="Gene3D" id="3.40.50.1110">
    <property type="entry name" value="SGNH hydrolase"/>
    <property type="match status" value="1"/>
</dbReference>
<reference evidence="3 4" key="1">
    <citation type="journal article" date="2016" name="Nat. Commun.">
        <title>Thousands of microbial genomes shed light on interconnected biogeochemical processes in an aquifer system.</title>
        <authorList>
            <person name="Anantharaman K."/>
            <person name="Brown C.T."/>
            <person name="Hug L.A."/>
            <person name="Sharon I."/>
            <person name="Castelle C.J."/>
            <person name="Probst A.J."/>
            <person name="Thomas B.C."/>
            <person name="Singh A."/>
            <person name="Wilkins M.J."/>
            <person name="Karaoz U."/>
            <person name="Brodie E.L."/>
            <person name="Williams K.H."/>
            <person name="Hubbard S.S."/>
            <person name="Banfield J.F."/>
        </authorList>
    </citation>
    <scope>NUCLEOTIDE SEQUENCE [LARGE SCALE GENOMIC DNA]</scope>
</reference>
<evidence type="ECO:0000259" key="2">
    <source>
        <dbReference type="Pfam" id="PF13472"/>
    </source>
</evidence>
<sequence>MLFNLWAHLSYFELARNKLSYFLKDFSGYLILILTSFILIVFSSIKIFKSNLINRKKKIYLSLVSTIFIIILLFSFFEAYFRYRYDESDGLGFLKVNERWHARHVVYNNYFFRDRDFDPNKRAGIVRIGVLGDSIAFGGGIKNVNDRFSNILEKKLRDAGKNAQVYNLGTQGYDTGGEIESYQKVRHLNFDIIVWQYFLNDIQPYGKSTGTPIIARNSQQAKIVQFLSNKSFFFDFIYWRLSQRYQKTFDQLKNADLAQYQNPEVLQKHKEEMSAFIKDLKRENKRIVVIIFPFVHLIGADYPATNIHQDLNQFFEQEGVEVINLLDYLKDKKARNLIASGLDSHPNEAVHAEAAQKLFEKVMPLLK</sequence>
<organism evidence="3 4">
    <name type="scientific">Candidatus Curtissbacteria bacterium RIFCSPLOWO2_01_FULL_42_50</name>
    <dbReference type="NCBI Taxonomy" id="1797730"/>
    <lineage>
        <taxon>Bacteria</taxon>
        <taxon>Candidatus Curtissiibacteriota</taxon>
    </lineage>
</organism>
<feature type="domain" description="SGNH hydrolase-type esterase" evidence="2">
    <location>
        <begin position="130"/>
        <end position="352"/>
    </location>
</feature>
<feature type="transmembrane region" description="Helical" evidence="1">
    <location>
        <begin position="60"/>
        <end position="81"/>
    </location>
</feature>
<keyword evidence="1" id="KW-0812">Transmembrane</keyword>
<name>A0A1F5H3I4_9BACT</name>
<dbReference type="AlphaFoldDB" id="A0A1F5H3I4"/>
<accession>A0A1F5H3I4</accession>
<dbReference type="InterPro" id="IPR013830">
    <property type="entry name" value="SGNH_hydro"/>
</dbReference>
<evidence type="ECO:0000313" key="3">
    <source>
        <dbReference type="EMBL" id="OGD98732.1"/>
    </source>
</evidence>
<dbReference type="Pfam" id="PF13472">
    <property type="entry name" value="Lipase_GDSL_2"/>
    <property type="match status" value="1"/>
</dbReference>
<comment type="caution">
    <text evidence="3">The sequence shown here is derived from an EMBL/GenBank/DDBJ whole genome shotgun (WGS) entry which is preliminary data.</text>
</comment>
<keyword evidence="1" id="KW-1133">Transmembrane helix</keyword>
<feature type="transmembrane region" description="Helical" evidence="1">
    <location>
        <begin position="26"/>
        <end position="48"/>
    </location>
</feature>
<keyword evidence="1" id="KW-0472">Membrane</keyword>
<dbReference type="SUPFAM" id="SSF52266">
    <property type="entry name" value="SGNH hydrolase"/>
    <property type="match status" value="1"/>
</dbReference>
<evidence type="ECO:0000313" key="4">
    <source>
        <dbReference type="Proteomes" id="UP000177039"/>
    </source>
</evidence>
<dbReference type="CDD" id="cd00229">
    <property type="entry name" value="SGNH_hydrolase"/>
    <property type="match status" value="1"/>
</dbReference>
<gene>
    <name evidence="3" type="ORF">A3B54_04795</name>
</gene>
<dbReference type="EMBL" id="MFBT01000032">
    <property type="protein sequence ID" value="OGD98732.1"/>
    <property type="molecule type" value="Genomic_DNA"/>
</dbReference>
<protein>
    <recommendedName>
        <fullName evidence="2">SGNH hydrolase-type esterase domain-containing protein</fullName>
    </recommendedName>
</protein>
<dbReference type="Proteomes" id="UP000177039">
    <property type="component" value="Unassembled WGS sequence"/>
</dbReference>